<dbReference type="InterPro" id="IPR020568">
    <property type="entry name" value="Ribosomal_Su5_D2-typ_SF"/>
</dbReference>
<evidence type="ECO:0000256" key="3">
    <source>
        <dbReference type="ARBA" id="ARBA00022552"/>
    </source>
</evidence>
<dbReference type="GO" id="GO:0071028">
    <property type="term" value="P:nuclear mRNA surveillance"/>
    <property type="evidence" value="ECO:0007669"/>
    <property type="project" value="TreeGrafter"/>
</dbReference>
<evidence type="ECO:0000259" key="6">
    <source>
        <dbReference type="Pfam" id="PF01138"/>
    </source>
</evidence>
<evidence type="ECO:0000256" key="5">
    <source>
        <dbReference type="ARBA" id="ARBA00023242"/>
    </source>
</evidence>
<dbReference type="GO" id="GO:0003723">
    <property type="term" value="F:RNA binding"/>
    <property type="evidence" value="ECO:0007669"/>
    <property type="project" value="TreeGrafter"/>
</dbReference>
<dbReference type="eggNOG" id="KOG1069">
    <property type="taxonomic scope" value="Eukaryota"/>
</dbReference>
<proteinExistence type="inferred from homology"/>
<accession>U4LKN2</accession>
<dbReference type="AlphaFoldDB" id="U4LKN2"/>
<keyword evidence="3" id="KW-0698">rRNA processing</keyword>
<dbReference type="PANTHER" id="PTHR11953">
    <property type="entry name" value="EXOSOME COMPLEX COMPONENT"/>
    <property type="match status" value="1"/>
</dbReference>
<keyword evidence="5" id="KW-0539">Nucleus</keyword>
<dbReference type="PANTHER" id="PTHR11953:SF1">
    <property type="entry name" value="EXOSOME COMPLEX COMPONENT RRP46"/>
    <property type="match status" value="1"/>
</dbReference>
<dbReference type="EMBL" id="HF935890">
    <property type="protein sequence ID" value="CCX32498.1"/>
    <property type="molecule type" value="Genomic_DNA"/>
</dbReference>
<feature type="domain" description="Exoribonuclease phosphorolytic" evidence="6">
    <location>
        <begin position="10"/>
        <end position="124"/>
    </location>
</feature>
<organism evidence="7 8">
    <name type="scientific">Pyronema omphalodes (strain CBS 100304)</name>
    <name type="common">Pyronema confluens</name>
    <dbReference type="NCBI Taxonomy" id="1076935"/>
    <lineage>
        <taxon>Eukaryota</taxon>
        <taxon>Fungi</taxon>
        <taxon>Dikarya</taxon>
        <taxon>Ascomycota</taxon>
        <taxon>Pezizomycotina</taxon>
        <taxon>Pezizomycetes</taxon>
        <taxon>Pezizales</taxon>
        <taxon>Pyronemataceae</taxon>
        <taxon>Pyronema</taxon>
    </lineage>
</organism>
<dbReference type="OrthoDB" id="27298at2759"/>
<evidence type="ECO:0000256" key="1">
    <source>
        <dbReference type="ARBA" id="ARBA00004123"/>
    </source>
</evidence>
<dbReference type="GO" id="GO:0005730">
    <property type="term" value="C:nucleolus"/>
    <property type="evidence" value="ECO:0007669"/>
    <property type="project" value="TreeGrafter"/>
</dbReference>
<evidence type="ECO:0000313" key="7">
    <source>
        <dbReference type="EMBL" id="CCX32498.1"/>
    </source>
</evidence>
<dbReference type="GO" id="GO:0006364">
    <property type="term" value="P:rRNA processing"/>
    <property type="evidence" value="ECO:0007669"/>
    <property type="project" value="UniProtKB-KW"/>
</dbReference>
<keyword evidence="8" id="KW-1185">Reference proteome</keyword>
<comment type="subcellular location">
    <subcellularLocation>
        <location evidence="1">Nucleus</location>
    </subcellularLocation>
</comment>
<reference evidence="7 8" key="1">
    <citation type="journal article" date="2013" name="PLoS Genet.">
        <title>The genome and development-dependent transcriptomes of Pyronema confluens: a window into fungal evolution.</title>
        <authorList>
            <person name="Traeger S."/>
            <person name="Altegoer F."/>
            <person name="Freitag M."/>
            <person name="Gabaldon T."/>
            <person name="Kempken F."/>
            <person name="Kumar A."/>
            <person name="Marcet-Houben M."/>
            <person name="Poggeler S."/>
            <person name="Stajich J.E."/>
            <person name="Nowrousian M."/>
        </authorList>
    </citation>
    <scope>NUCLEOTIDE SEQUENCE [LARGE SCALE GENOMIC DNA]</scope>
    <source>
        <strain evidence="8">CBS 100304</strain>
        <tissue evidence="7">Vegetative mycelium</tissue>
    </source>
</reference>
<dbReference type="STRING" id="1076935.U4LKN2"/>
<keyword evidence="4" id="KW-0271">Exosome</keyword>
<evidence type="ECO:0000256" key="4">
    <source>
        <dbReference type="ARBA" id="ARBA00022835"/>
    </source>
</evidence>
<dbReference type="GO" id="GO:0000177">
    <property type="term" value="C:cytoplasmic exosome (RNase complex)"/>
    <property type="evidence" value="ECO:0007669"/>
    <property type="project" value="TreeGrafter"/>
</dbReference>
<dbReference type="Gene3D" id="3.30.230.70">
    <property type="entry name" value="GHMP Kinase, N-terminal domain"/>
    <property type="match status" value="1"/>
</dbReference>
<dbReference type="InterPro" id="IPR050080">
    <property type="entry name" value="RNase_PH"/>
</dbReference>
<protein>
    <submittedName>
        <fullName evidence="7">Similar to Exosome complex component RRP46 acc. no. P53256</fullName>
    </submittedName>
</protein>
<comment type="similarity">
    <text evidence="2">Belongs to the RNase PH family.</text>
</comment>
<dbReference type="OMA" id="CIQINIQ"/>
<dbReference type="GO" id="GO:0016075">
    <property type="term" value="P:rRNA catabolic process"/>
    <property type="evidence" value="ECO:0007669"/>
    <property type="project" value="TreeGrafter"/>
</dbReference>
<dbReference type="Pfam" id="PF01138">
    <property type="entry name" value="RNase_PH"/>
    <property type="match status" value="1"/>
</dbReference>
<dbReference type="Proteomes" id="UP000018144">
    <property type="component" value="Unassembled WGS sequence"/>
</dbReference>
<evidence type="ECO:0000313" key="8">
    <source>
        <dbReference type="Proteomes" id="UP000018144"/>
    </source>
</evidence>
<dbReference type="GO" id="GO:0000176">
    <property type="term" value="C:nuclear exosome (RNase complex)"/>
    <property type="evidence" value="ECO:0007669"/>
    <property type="project" value="TreeGrafter"/>
</dbReference>
<dbReference type="SUPFAM" id="SSF54211">
    <property type="entry name" value="Ribosomal protein S5 domain 2-like"/>
    <property type="match status" value="1"/>
</dbReference>
<dbReference type="GO" id="GO:0034475">
    <property type="term" value="P:U4 snRNA 3'-end processing"/>
    <property type="evidence" value="ECO:0007669"/>
    <property type="project" value="TreeGrafter"/>
</dbReference>
<name>U4LKN2_PYROM</name>
<evidence type="ECO:0000256" key="2">
    <source>
        <dbReference type="ARBA" id="ARBA00006678"/>
    </source>
</evidence>
<dbReference type="InterPro" id="IPR001247">
    <property type="entry name" value="ExoRNase_PH_dom1"/>
</dbReference>
<dbReference type="InterPro" id="IPR027408">
    <property type="entry name" value="PNPase/RNase_PH_dom_sf"/>
</dbReference>
<gene>
    <name evidence="7" type="ORF">PCON_13338</name>
</gene>
<dbReference type="GO" id="GO:0071051">
    <property type="term" value="P:poly(A)-dependent snoRNA 3'-end processing"/>
    <property type="evidence" value="ECO:0007669"/>
    <property type="project" value="TreeGrafter"/>
</dbReference>
<sequence length="211" mass="23053">MTISAVLAPLPRADGSATFKSGLTTVIASVSGPMEVRAREELPDKAFIEVIVRPACGVGSTRERALEARLLSAISPVIIRSHHPRMCIQINIQLVEAEDHSDTTAILPAVINATMLALVDAGTPVNGILVSTLVETEGGRHVLAFEKGRCVLAESQGEFEMEELEQAVKEGGRRCTIEKDEEMMETDEQTVGMAIREAIEKKVKMDMRWRE</sequence>